<dbReference type="InterPro" id="IPR005238">
    <property type="entry name" value="ComB-like"/>
</dbReference>
<evidence type="ECO:0000313" key="9">
    <source>
        <dbReference type="Proteomes" id="UP000019225"/>
    </source>
</evidence>
<dbReference type="Pfam" id="PF04029">
    <property type="entry name" value="2-ph_phosp"/>
    <property type="match status" value="1"/>
</dbReference>
<dbReference type="EC" id="3.1.3.71" evidence="3"/>
<dbReference type="KEGG" id="kal:KALB_1538"/>
<evidence type="ECO:0000256" key="1">
    <source>
        <dbReference type="ARBA" id="ARBA00001946"/>
    </source>
</evidence>
<dbReference type="STRING" id="1449976.KALB_1538"/>
<evidence type="ECO:0000256" key="6">
    <source>
        <dbReference type="ARBA" id="ARBA00022842"/>
    </source>
</evidence>
<keyword evidence="9" id="KW-1185">Reference proteome</keyword>
<reference evidence="8 9" key="1">
    <citation type="journal article" date="2014" name="BMC Genomics">
        <title>Complete genome sequence of producer of the glycopeptide antibiotic Aculeximycin Kutzneria albida DSM 43870T, a representative of minor genus of Pseudonocardiaceae.</title>
        <authorList>
            <person name="Rebets Y."/>
            <person name="Tokovenko B."/>
            <person name="Lushchyk I."/>
            <person name="Ruckert C."/>
            <person name="Zaburannyi N."/>
            <person name="Bechthold A."/>
            <person name="Kalinowski J."/>
            <person name="Luzhetskyy A."/>
        </authorList>
    </citation>
    <scope>NUCLEOTIDE SEQUENCE [LARGE SCALE GENOMIC DNA]</scope>
    <source>
        <strain evidence="8">DSM 43870</strain>
    </source>
</reference>
<evidence type="ECO:0000256" key="4">
    <source>
        <dbReference type="ARBA" id="ARBA00021948"/>
    </source>
</evidence>
<comment type="cofactor">
    <cofactor evidence="1">
        <name>Mg(2+)</name>
        <dbReference type="ChEBI" id="CHEBI:18420"/>
    </cofactor>
</comment>
<dbReference type="GO" id="GO:0050545">
    <property type="term" value="F:sulfopyruvate decarboxylase activity"/>
    <property type="evidence" value="ECO:0007669"/>
    <property type="project" value="TreeGrafter"/>
</dbReference>
<dbReference type="InterPro" id="IPR036702">
    <property type="entry name" value="ComB-like_sf"/>
</dbReference>
<organism evidence="8 9">
    <name type="scientific">Kutzneria albida DSM 43870</name>
    <dbReference type="NCBI Taxonomy" id="1449976"/>
    <lineage>
        <taxon>Bacteria</taxon>
        <taxon>Bacillati</taxon>
        <taxon>Actinomycetota</taxon>
        <taxon>Actinomycetes</taxon>
        <taxon>Pseudonocardiales</taxon>
        <taxon>Pseudonocardiaceae</taxon>
        <taxon>Kutzneria</taxon>
    </lineage>
</organism>
<protein>
    <recommendedName>
        <fullName evidence="4">Probable 2-phosphosulfolactate phosphatase</fullName>
        <ecNumber evidence="3">3.1.3.71</ecNumber>
    </recommendedName>
</protein>
<evidence type="ECO:0000256" key="2">
    <source>
        <dbReference type="ARBA" id="ARBA00009997"/>
    </source>
</evidence>
<sequence>MRSLPPRCARSSNQLPLAEAYGTLGTVLDDVFAQDDYRLRLEWAAEGIDALAPRCAVLVVVDVLSFTTSVDVALGRGGRVLPVPSRDEQALAAAKQRGAVLAGERSWTLRPASLLDLPAGTLLALPSPNGARLCARAQSTGATVLAACLRNAAAVAGFAHHAAAGAPIGLVPAGERWGVTAGPLRPGVEDLLGAGAVAAALLELDPAGASPEVRLAARTFLSARADLPDLLAACSSGRELAAAGHGADVDLASMLGCSAAVPVLREGVFQDEGVG</sequence>
<dbReference type="PANTHER" id="PTHR37311:SF1">
    <property type="entry name" value="2-PHOSPHOSULFOLACTATE PHOSPHATASE-RELATED"/>
    <property type="match status" value="1"/>
</dbReference>
<evidence type="ECO:0000256" key="5">
    <source>
        <dbReference type="ARBA" id="ARBA00022801"/>
    </source>
</evidence>
<evidence type="ECO:0000256" key="3">
    <source>
        <dbReference type="ARBA" id="ARBA00012953"/>
    </source>
</evidence>
<dbReference type="Gene3D" id="3.90.1560.10">
    <property type="entry name" value="ComB-like"/>
    <property type="match status" value="1"/>
</dbReference>
<name>W5W278_9PSEU</name>
<dbReference type="GO" id="GO:0000287">
    <property type="term" value="F:magnesium ion binding"/>
    <property type="evidence" value="ECO:0007669"/>
    <property type="project" value="InterPro"/>
</dbReference>
<evidence type="ECO:0000256" key="7">
    <source>
        <dbReference type="ARBA" id="ARBA00033711"/>
    </source>
</evidence>
<dbReference type="GO" id="GO:0050532">
    <property type="term" value="F:2-phosphosulfolactate phosphatase activity"/>
    <property type="evidence" value="ECO:0007669"/>
    <property type="project" value="UniProtKB-EC"/>
</dbReference>
<comment type="similarity">
    <text evidence="2">Belongs to the ComB family.</text>
</comment>
<accession>W5W278</accession>
<comment type="catalytic activity">
    <reaction evidence="7">
        <text>(2R)-O-phospho-3-sulfolactate + H2O = (2R)-3-sulfolactate + phosphate</text>
        <dbReference type="Rhea" id="RHEA:23416"/>
        <dbReference type="ChEBI" id="CHEBI:15377"/>
        <dbReference type="ChEBI" id="CHEBI:15597"/>
        <dbReference type="ChEBI" id="CHEBI:43474"/>
        <dbReference type="ChEBI" id="CHEBI:58738"/>
        <dbReference type="EC" id="3.1.3.71"/>
    </reaction>
</comment>
<evidence type="ECO:0000313" key="8">
    <source>
        <dbReference type="EMBL" id="AHH94910.1"/>
    </source>
</evidence>
<dbReference type="PANTHER" id="PTHR37311">
    <property type="entry name" value="2-PHOSPHOSULFOLACTATE PHOSPHATASE-RELATED"/>
    <property type="match status" value="1"/>
</dbReference>
<keyword evidence="5" id="KW-0378">Hydrolase</keyword>
<keyword evidence="6" id="KW-0460">Magnesium</keyword>
<proteinExistence type="inferred from homology"/>
<dbReference type="HOGENOM" id="CLU_094942_0_0_11"/>
<dbReference type="eggNOG" id="COG2045">
    <property type="taxonomic scope" value="Bacteria"/>
</dbReference>
<gene>
    <name evidence="8" type="ORF">KALB_1538</name>
</gene>
<dbReference type="Proteomes" id="UP000019225">
    <property type="component" value="Chromosome"/>
</dbReference>
<dbReference type="AlphaFoldDB" id="W5W278"/>
<dbReference type="EMBL" id="CP007155">
    <property type="protein sequence ID" value="AHH94910.1"/>
    <property type="molecule type" value="Genomic_DNA"/>
</dbReference>
<dbReference type="SUPFAM" id="SSF142823">
    <property type="entry name" value="ComB-like"/>
    <property type="match status" value="1"/>
</dbReference>